<dbReference type="GO" id="GO:0008270">
    <property type="term" value="F:zinc ion binding"/>
    <property type="evidence" value="ECO:0007669"/>
    <property type="project" value="UniProtKB-UniRule"/>
</dbReference>
<keyword evidence="4 12" id="KW-0548">Nucleotidyltransferase</keyword>
<dbReference type="InterPro" id="IPR030846">
    <property type="entry name" value="DnaG_bac"/>
</dbReference>
<evidence type="ECO:0000256" key="13">
    <source>
        <dbReference type="PIRNR" id="PIRNR002811"/>
    </source>
</evidence>
<dbReference type="InterPro" id="IPR036977">
    <property type="entry name" value="DNA_primase_Znf_CHC2"/>
</dbReference>
<dbReference type="CDD" id="cd03364">
    <property type="entry name" value="TOPRIM_DnaG_primases"/>
    <property type="match status" value="1"/>
</dbReference>
<dbReference type="SMART" id="SM00493">
    <property type="entry name" value="TOPRIM"/>
    <property type="match status" value="1"/>
</dbReference>
<evidence type="ECO:0000256" key="9">
    <source>
        <dbReference type="ARBA" id="ARBA00022842"/>
    </source>
</evidence>
<comment type="similarity">
    <text evidence="12 13">Belongs to the DnaG primase family.</text>
</comment>
<dbReference type="PIRSF" id="PIRSF002811">
    <property type="entry name" value="DnaG"/>
    <property type="match status" value="1"/>
</dbReference>
<keyword evidence="17" id="KW-1185">Reference proteome</keyword>
<organism evidence="16 17">
    <name type="scientific">Piscibacillus halophilus</name>
    <dbReference type="NCBI Taxonomy" id="571933"/>
    <lineage>
        <taxon>Bacteria</taxon>
        <taxon>Bacillati</taxon>
        <taxon>Bacillota</taxon>
        <taxon>Bacilli</taxon>
        <taxon>Bacillales</taxon>
        <taxon>Bacillaceae</taxon>
        <taxon>Piscibacillus</taxon>
    </lineage>
</organism>
<dbReference type="GO" id="GO:0003677">
    <property type="term" value="F:DNA binding"/>
    <property type="evidence" value="ECO:0007669"/>
    <property type="project" value="UniProtKB-KW"/>
</dbReference>
<dbReference type="SUPFAM" id="SSF48024">
    <property type="entry name" value="N-terminal domain of DnaB helicase"/>
    <property type="match status" value="1"/>
</dbReference>
<dbReference type="InterPro" id="IPR019475">
    <property type="entry name" value="DNA_primase_DnaB-bd"/>
</dbReference>
<evidence type="ECO:0000256" key="6">
    <source>
        <dbReference type="ARBA" id="ARBA00022723"/>
    </source>
</evidence>
<dbReference type="InterPro" id="IPR036185">
    <property type="entry name" value="DNA_heli_DnaB-like_N_sf"/>
</dbReference>
<dbReference type="Gene3D" id="3.90.980.10">
    <property type="entry name" value="DNA primase, catalytic core, N-terminal domain"/>
    <property type="match status" value="1"/>
</dbReference>
<evidence type="ECO:0000256" key="7">
    <source>
        <dbReference type="ARBA" id="ARBA00022771"/>
    </source>
</evidence>
<dbReference type="InterPro" id="IPR002694">
    <property type="entry name" value="Znf_CHC2"/>
</dbReference>
<feature type="domain" description="Toprim" evidence="15">
    <location>
        <begin position="266"/>
        <end position="347"/>
    </location>
</feature>
<dbReference type="GO" id="GO:0003899">
    <property type="term" value="F:DNA-directed RNA polymerase activity"/>
    <property type="evidence" value="ECO:0007669"/>
    <property type="project" value="UniProtKB-UniRule"/>
</dbReference>
<dbReference type="EMBL" id="FOES01000004">
    <property type="protein sequence ID" value="SEP89445.1"/>
    <property type="molecule type" value="Genomic_DNA"/>
</dbReference>
<dbReference type="GO" id="GO:0005524">
    <property type="term" value="F:ATP binding"/>
    <property type="evidence" value="ECO:0007669"/>
    <property type="project" value="InterPro"/>
</dbReference>
<dbReference type="InterPro" id="IPR006295">
    <property type="entry name" value="DNA_primase_DnaG"/>
</dbReference>
<dbReference type="GO" id="GO:1990077">
    <property type="term" value="C:primosome complex"/>
    <property type="evidence" value="ECO:0007669"/>
    <property type="project" value="UniProtKB-KW"/>
</dbReference>
<keyword evidence="5 12" id="KW-0235">DNA replication</keyword>
<dbReference type="Gene3D" id="1.10.860.10">
    <property type="entry name" value="DNAb Helicase, Chain A"/>
    <property type="match status" value="1"/>
</dbReference>
<evidence type="ECO:0000256" key="2">
    <source>
        <dbReference type="ARBA" id="ARBA00022515"/>
    </source>
</evidence>
<dbReference type="FunFam" id="3.90.980.10:FF:000001">
    <property type="entry name" value="DNA primase"/>
    <property type="match status" value="1"/>
</dbReference>
<dbReference type="SMART" id="SM00400">
    <property type="entry name" value="ZnF_CHCC"/>
    <property type="match status" value="1"/>
</dbReference>
<dbReference type="Pfam" id="PF10410">
    <property type="entry name" value="DnaB_bind"/>
    <property type="match status" value="1"/>
</dbReference>
<keyword evidence="7 12" id="KW-0863">Zinc-finger</keyword>
<comment type="catalytic activity">
    <reaction evidence="12">
        <text>ssDNA + n NTP = ssDNA/pppN(pN)n-1 hybrid + (n-1) diphosphate.</text>
        <dbReference type="EC" id="2.7.7.101"/>
    </reaction>
</comment>
<keyword evidence="2 12" id="KW-0639">Primosome</keyword>
<dbReference type="InterPro" id="IPR034151">
    <property type="entry name" value="TOPRIM_DnaG_bac"/>
</dbReference>
<gene>
    <name evidence="12" type="primary">dnaG</name>
    <name evidence="16" type="ORF">SAMN05216362_10412</name>
</gene>
<dbReference type="GO" id="GO:0005737">
    <property type="term" value="C:cytoplasm"/>
    <property type="evidence" value="ECO:0007669"/>
    <property type="project" value="TreeGrafter"/>
</dbReference>
<sequence>MVMKMANRIPQETIDQIINNNNIVDVISDYIKLTKKGRNYFGLCPFHGEDTPSFSVSPEKQIFHCFGCGKGGNVTSFIMEIENLSFIEAIKHLADKSGDSLPDEWLNRQQGPAYSNEDQSVLKAYEWSNKLFHHVLKHTKDGKDALNYLKNRGFSEEAIEHFQIGYSPRKDQFLSTFLKGKGFEVENLVQYGLLSSRDGNTFFDRFQGRVIFPIHNHQGKIIGYGGRSIQDDIQPKYLNSPESKFFHKGKILYNFHQARRHFQKLNQVVLFEGYADVIKAYQAGVYHAVATMGTSLSDTHVKILKQYVDEVIICFDGDSPGKEASYKSAKLVNDAGMNARVANVPNEMDPDEYFEKHGSEAFQKLIQSAESYVAFSLQYIKKNYNLNTDHDRVQYVEKALDIIATVNQAVERDFYLNELEETFKLDRSTLLQEIDSRRRIMRRSKDNDNHVKKKSFEHNNWNKPQKLFSAYQNAERHLIAHMLQDPYIADRVQNRLGASFNLEDHQVLVTYLYAYYEEGNEPNVSRFVERLNDGSIKQLAVELALMPINDELSEQELDDYIHVIKKESDSSPELRTLKQMLKQAEKENDHQSAARIGMKIIELKKKNMT</sequence>
<dbReference type="HAMAP" id="MF_00974">
    <property type="entry name" value="DNA_primase_DnaG"/>
    <property type="match status" value="1"/>
</dbReference>
<dbReference type="Gene3D" id="3.90.580.10">
    <property type="entry name" value="Zinc finger, CHC2-type domain"/>
    <property type="match status" value="1"/>
</dbReference>
<keyword evidence="1 12" id="KW-0240">DNA-directed RNA polymerase</keyword>
<dbReference type="InterPro" id="IPR006171">
    <property type="entry name" value="TOPRIM_dom"/>
</dbReference>
<comment type="subunit">
    <text evidence="12">Monomer. Interacts with DnaB.</text>
</comment>
<evidence type="ECO:0000256" key="5">
    <source>
        <dbReference type="ARBA" id="ARBA00022705"/>
    </source>
</evidence>
<evidence type="ECO:0000256" key="11">
    <source>
        <dbReference type="ARBA" id="ARBA00023163"/>
    </source>
</evidence>
<comment type="function">
    <text evidence="12 13">RNA polymerase that catalyzes the synthesis of short RNA molecules used as primers for DNA polymerase during DNA replication.</text>
</comment>
<dbReference type="Proteomes" id="UP000199427">
    <property type="component" value="Unassembled WGS sequence"/>
</dbReference>
<evidence type="ECO:0000256" key="12">
    <source>
        <dbReference type="HAMAP-Rule" id="MF_00974"/>
    </source>
</evidence>
<dbReference type="InterPro" id="IPR037068">
    <property type="entry name" value="DNA_primase_core_N_sf"/>
</dbReference>
<evidence type="ECO:0000259" key="15">
    <source>
        <dbReference type="PROSITE" id="PS50880"/>
    </source>
</evidence>
<evidence type="ECO:0000313" key="16">
    <source>
        <dbReference type="EMBL" id="SEP89445.1"/>
    </source>
</evidence>
<evidence type="ECO:0000256" key="10">
    <source>
        <dbReference type="ARBA" id="ARBA00023125"/>
    </source>
</evidence>
<dbReference type="Pfam" id="PF01807">
    <property type="entry name" value="Zn_ribbon_DnaG"/>
    <property type="match status" value="1"/>
</dbReference>
<protein>
    <recommendedName>
        <fullName evidence="12 13">DNA primase</fullName>
        <ecNumber evidence="12">2.7.7.101</ecNumber>
    </recommendedName>
</protein>
<dbReference type="SUPFAM" id="SSF57783">
    <property type="entry name" value="Zinc beta-ribbon"/>
    <property type="match status" value="1"/>
</dbReference>
<dbReference type="Gene3D" id="6.10.140.360">
    <property type="match status" value="1"/>
</dbReference>
<evidence type="ECO:0000256" key="8">
    <source>
        <dbReference type="ARBA" id="ARBA00022833"/>
    </source>
</evidence>
<keyword evidence="10 12" id="KW-0238">DNA-binding</keyword>
<comment type="domain">
    <text evidence="12">Contains an N-terminal zinc-binding domain, a central core domain that contains the primase activity, and a C-terminal DnaB-binding domain.</text>
</comment>
<dbReference type="GO" id="GO:0006269">
    <property type="term" value="P:DNA replication, synthesis of primer"/>
    <property type="evidence" value="ECO:0007669"/>
    <property type="project" value="UniProtKB-UniRule"/>
</dbReference>
<dbReference type="AlphaFoldDB" id="A0A1H9BKK2"/>
<dbReference type="InterPro" id="IPR050219">
    <property type="entry name" value="DnaG_primase"/>
</dbReference>
<dbReference type="Pfam" id="PF08275">
    <property type="entry name" value="DNAG_N"/>
    <property type="match status" value="1"/>
</dbReference>
<keyword evidence="11 12" id="KW-0804">Transcription</keyword>
<keyword evidence="6 12" id="KW-0479">Metal-binding</keyword>
<dbReference type="PROSITE" id="PS50880">
    <property type="entry name" value="TOPRIM"/>
    <property type="match status" value="1"/>
</dbReference>
<keyword evidence="9" id="KW-0460">Magnesium</keyword>
<dbReference type="InterPro" id="IPR016136">
    <property type="entry name" value="DNA_helicase_N/primase_C"/>
</dbReference>
<dbReference type="GO" id="GO:0003678">
    <property type="term" value="F:DNA helicase activity"/>
    <property type="evidence" value="ECO:0007669"/>
    <property type="project" value="InterPro"/>
</dbReference>
<dbReference type="FunFam" id="3.90.580.10:FF:000001">
    <property type="entry name" value="DNA primase"/>
    <property type="match status" value="1"/>
</dbReference>
<name>A0A1H9BKK2_9BACI</name>
<dbReference type="Gene3D" id="3.40.1360.10">
    <property type="match status" value="1"/>
</dbReference>
<evidence type="ECO:0000256" key="14">
    <source>
        <dbReference type="PIRSR" id="PIRSR002811-1"/>
    </source>
</evidence>
<evidence type="ECO:0000256" key="1">
    <source>
        <dbReference type="ARBA" id="ARBA00022478"/>
    </source>
</evidence>
<dbReference type="STRING" id="571933.SAMN05216362_10412"/>
<feature type="zinc finger region" description="CHC2-type" evidence="12 14">
    <location>
        <begin position="44"/>
        <end position="68"/>
    </location>
</feature>
<evidence type="ECO:0000256" key="4">
    <source>
        <dbReference type="ARBA" id="ARBA00022695"/>
    </source>
</evidence>
<dbReference type="GO" id="GO:0000428">
    <property type="term" value="C:DNA-directed RNA polymerase complex"/>
    <property type="evidence" value="ECO:0007669"/>
    <property type="project" value="UniProtKB-KW"/>
</dbReference>
<dbReference type="PANTHER" id="PTHR30313">
    <property type="entry name" value="DNA PRIMASE"/>
    <property type="match status" value="1"/>
</dbReference>
<dbReference type="InterPro" id="IPR013264">
    <property type="entry name" value="DNAG_N"/>
</dbReference>
<proteinExistence type="inferred from homology"/>
<dbReference type="NCBIfam" id="TIGR01391">
    <property type="entry name" value="dnaG"/>
    <property type="match status" value="1"/>
</dbReference>
<dbReference type="EC" id="2.7.7.101" evidence="12"/>
<accession>A0A1H9BKK2</accession>
<dbReference type="SUPFAM" id="SSF56731">
    <property type="entry name" value="DNA primase core"/>
    <property type="match status" value="1"/>
</dbReference>
<keyword evidence="3 12" id="KW-0808">Transferase</keyword>
<dbReference type="PANTHER" id="PTHR30313:SF2">
    <property type="entry name" value="DNA PRIMASE"/>
    <property type="match status" value="1"/>
</dbReference>
<dbReference type="Pfam" id="PF13155">
    <property type="entry name" value="Toprim_2"/>
    <property type="match status" value="1"/>
</dbReference>
<reference evidence="16 17" key="1">
    <citation type="submission" date="2016-10" db="EMBL/GenBank/DDBJ databases">
        <authorList>
            <person name="de Groot N.N."/>
        </authorList>
    </citation>
    <scope>NUCLEOTIDE SEQUENCE [LARGE SCALE GENOMIC DNA]</scope>
    <source>
        <strain evidence="16 17">DSM 21633</strain>
    </source>
</reference>
<comment type="cofactor">
    <cofactor evidence="12 13 14">
        <name>Zn(2+)</name>
        <dbReference type="ChEBI" id="CHEBI:29105"/>
    </cofactor>
    <text evidence="12 13 14">Binds 1 zinc ion per monomer.</text>
</comment>
<evidence type="ECO:0000256" key="3">
    <source>
        <dbReference type="ARBA" id="ARBA00022679"/>
    </source>
</evidence>
<evidence type="ECO:0000313" key="17">
    <source>
        <dbReference type="Proteomes" id="UP000199427"/>
    </source>
</evidence>
<keyword evidence="8 12" id="KW-0862">Zinc</keyword>